<proteinExistence type="inferred from homology"/>
<keyword evidence="3" id="KW-0732">Signal</keyword>
<evidence type="ECO:0000256" key="3">
    <source>
        <dbReference type="SAM" id="SignalP"/>
    </source>
</evidence>
<keyword evidence="1" id="KW-0339">Growth factor</keyword>
<dbReference type="PANTHER" id="PTHR21719">
    <property type="entry name" value="FI06402P-RELATED"/>
    <property type="match status" value="1"/>
</dbReference>
<accession>A0A5E4R4K7</accession>
<dbReference type="InterPro" id="IPR029034">
    <property type="entry name" value="Cystine-knot_cytokine"/>
</dbReference>
<keyword evidence="6" id="KW-1185">Reference proteome</keyword>
<dbReference type="PROSITE" id="PS50278">
    <property type="entry name" value="PDGF_2"/>
    <property type="match status" value="1"/>
</dbReference>
<feature type="chain" id="PRO_5022688337" description="Platelet-derived growth factor (PDGF) family profile domain-containing protein" evidence="3">
    <location>
        <begin position="17"/>
        <end position="441"/>
    </location>
</feature>
<evidence type="ECO:0000256" key="2">
    <source>
        <dbReference type="SAM" id="MobiDB-lite"/>
    </source>
</evidence>
<dbReference type="SUPFAM" id="SSF57501">
    <property type="entry name" value="Cystine-knot cytokines"/>
    <property type="match status" value="1"/>
</dbReference>
<dbReference type="PANTHER" id="PTHR21719:SF1">
    <property type="entry name" value="FI06402P-RELATED"/>
    <property type="match status" value="1"/>
</dbReference>
<dbReference type="Pfam" id="PF00341">
    <property type="entry name" value="PDGF"/>
    <property type="match status" value="1"/>
</dbReference>
<feature type="compositionally biased region" description="Basic and acidic residues" evidence="2">
    <location>
        <begin position="306"/>
        <end position="337"/>
    </location>
</feature>
<organism evidence="5 6">
    <name type="scientific">Leptidea sinapis</name>
    <dbReference type="NCBI Taxonomy" id="189913"/>
    <lineage>
        <taxon>Eukaryota</taxon>
        <taxon>Metazoa</taxon>
        <taxon>Ecdysozoa</taxon>
        <taxon>Arthropoda</taxon>
        <taxon>Hexapoda</taxon>
        <taxon>Insecta</taxon>
        <taxon>Pterygota</taxon>
        <taxon>Neoptera</taxon>
        <taxon>Endopterygota</taxon>
        <taxon>Lepidoptera</taxon>
        <taxon>Glossata</taxon>
        <taxon>Ditrysia</taxon>
        <taxon>Papilionoidea</taxon>
        <taxon>Pieridae</taxon>
        <taxon>Dismorphiinae</taxon>
        <taxon>Leptidea</taxon>
    </lineage>
</organism>
<evidence type="ECO:0000313" key="5">
    <source>
        <dbReference type="EMBL" id="VVD05296.1"/>
    </source>
</evidence>
<feature type="region of interest" description="Disordered" evidence="2">
    <location>
        <begin position="102"/>
        <end position="126"/>
    </location>
</feature>
<dbReference type="Proteomes" id="UP000324832">
    <property type="component" value="Unassembled WGS sequence"/>
</dbReference>
<reference evidence="5 6" key="1">
    <citation type="submission" date="2017-07" db="EMBL/GenBank/DDBJ databases">
        <authorList>
            <person name="Talla V."/>
            <person name="Backstrom N."/>
        </authorList>
    </citation>
    <scope>NUCLEOTIDE SEQUENCE [LARGE SCALE GENOMIC DNA]</scope>
</reference>
<dbReference type="GO" id="GO:0008083">
    <property type="term" value="F:growth factor activity"/>
    <property type="evidence" value="ECO:0007669"/>
    <property type="project" value="UniProtKB-KW"/>
</dbReference>
<comment type="similarity">
    <text evidence="1">Belongs to the PDGF/VEGF growth factor family.</text>
</comment>
<protein>
    <recommendedName>
        <fullName evidence="4">Platelet-derived growth factor (PDGF) family profile domain-containing protein</fullName>
    </recommendedName>
</protein>
<feature type="region of interest" description="Disordered" evidence="2">
    <location>
        <begin position="305"/>
        <end position="342"/>
    </location>
</feature>
<dbReference type="InterPro" id="IPR000072">
    <property type="entry name" value="PDGF/VEGF_dom"/>
</dbReference>
<dbReference type="AlphaFoldDB" id="A0A5E4R4K7"/>
<name>A0A5E4R4K7_9NEOP</name>
<dbReference type="GO" id="GO:0035099">
    <property type="term" value="P:hemocyte migration"/>
    <property type="evidence" value="ECO:0007669"/>
    <property type="project" value="TreeGrafter"/>
</dbReference>
<dbReference type="Gene3D" id="2.10.90.10">
    <property type="entry name" value="Cystine-knot cytokines"/>
    <property type="match status" value="1"/>
</dbReference>
<evidence type="ECO:0000313" key="6">
    <source>
        <dbReference type="Proteomes" id="UP000324832"/>
    </source>
</evidence>
<feature type="domain" description="Platelet-derived growth factor (PDGF) family profile" evidence="4">
    <location>
        <begin position="199"/>
        <end position="299"/>
    </location>
</feature>
<evidence type="ECO:0000256" key="1">
    <source>
        <dbReference type="RuleBase" id="RU003818"/>
    </source>
</evidence>
<feature type="compositionally biased region" description="Acidic residues" evidence="2">
    <location>
        <begin position="108"/>
        <end position="126"/>
    </location>
</feature>
<dbReference type="SMART" id="SM00141">
    <property type="entry name" value="PDGF"/>
    <property type="match status" value="1"/>
</dbReference>
<feature type="signal peptide" evidence="3">
    <location>
        <begin position="1"/>
        <end position="16"/>
    </location>
</feature>
<dbReference type="GO" id="GO:0016020">
    <property type="term" value="C:membrane"/>
    <property type="evidence" value="ECO:0007669"/>
    <property type="project" value="InterPro"/>
</dbReference>
<evidence type="ECO:0000259" key="4">
    <source>
        <dbReference type="PROSITE" id="PS50278"/>
    </source>
</evidence>
<sequence length="441" mass="50313">MTRILILLLCLSRTRTAYITDPPSFAERLDKLYEKLEKFTVAPHNRDDRLYAKLEKLNSLTPDAQLSEEDEILSAIQMWGTMSDDQLQEVIQGLREMKEDRSERLADDYVDGDWNDEDDPDSEGDYANDVGEDWDPLEDDISSTSKPLLGVTPSAFTRLDNYRHTIVSAVDPVAATKERPRILDDSYSTAEDRLAVRRAALSNIRTALRSGQCLTPQPRWLSVRKLAPAADTLYMPPCVQLHRCAEDTGCCHDEAQMCAPVDGKHIVLSFLLNKADGNLTTARMLFFNHTRCACVSKDTLQSTARSRIDRPVPEKREASASERQNDWRPPTEEPPLERDEEQASPQLRRCTCPKLFKNRITDDVCSCNCDWPVASRRRDCLSLARGREHFGLRDRVCVAQGDCNVPSCEYGPYERHAGRCPMRRYKRRFHLRGRYQPKSAA</sequence>
<dbReference type="EMBL" id="FZQP02006952">
    <property type="protein sequence ID" value="VVD05296.1"/>
    <property type="molecule type" value="Genomic_DNA"/>
</dbReference>
<gene>
    <name evidence="5" type="ORF">LSINAPIS_LOCUS14863</name>
</gene>